<dbReference type="RefSeq" id="WP_201647746.1">
    <property type="nucleotide sequence ID" value="NZ_CP068053.1"/>
</dbReference>
<evidence type="ECO:0000313" key="2">
    <source>
        <dbReference type="Proteomes" id="UP000595254"/>
    </source>
</evidence>
<accession>A0A974NM81</accession>
<organism evidence="1 2">
    <name type="scientific">Peribacillus psychrosaccharolyticus</name>
    <name type="common">Bacillus psychrosaccharolyticus</name>
    <dbReference type="NCBI Taxonomy" id="1407"/>
    <lineage>
        <taxon>Bacteria</taxon>
        <taxon>Bacillati</taxon>
        <taxon>Bacillota</taxon>
        <taxon>Bacilli</taxon>
        <taxon>Bacillales</taxon>
        <taxon>Bacillaceae</taxon>
        <taxon>Peribacillus</taxon>
    </lineage>
</organism>
<sequence>MGKKKQPKFKKGDTVVISMYGTVGNITDVKYLDGVFIYEVNHSEGLYLEPTLQHIFEYEGEIHTEAEQIDIEYKFIFGDLVKVEGYEQDYFKVIGFRTEIWRYQEHAWEDVIYELSRISDGEWLETHEEEMELIADAEKAESFIKNMGMHASSPKKNVVLDPDALSKKPAITEGERRKNMEEKKQLIDGLLDLYNDYQILFTLFGDEDYKHVMSVAMVKIKKTASELYSNKKLAN</sequence>
<dbReference type="EMBL" id="CP068053">
    <property type="protein sequence ID" value="QQT00277.1"/>
    <property type="molecule type" value="Genomic_DNA"/>
</dbReference>
<protein>
    <recommendedName>
        <fullName evidence="3">YodN</fullName>
    </recommendedName>
</protein>
<evidence type="ECO:0000313" key="1">
    <source>
        <dbReference type="EMBL" id="QQT00277.1"/>
    </source>
</evidence>
<evidence type="ECO:0008006" key="3">
    <source>
        <dbReference type="Google" id="ProtNLM"/>
    </source>
</evidence>
<keyword evidence="2" id="KW-1185">Reference proteome</keyword>
<name>A0A974NM81_PERPY</name>
<reference evidence="1 2" key="1">
    <citation type="submission" date="2021-01" db="EMBL/GenBank/DDBJ databases">
        <title>FDA dAtabase for Regulatory Grade micrObial Sequences (FDA-ARGOS): Supporting development and validation of Infectious Disease Dx tests.</title>
        <authorList>
            <person name="Nelson B."/>
            <person name="Plummer A."/>
            <person name="Tallon L."/>
            <person name="Sadzewicz L."/>
            <person name="Zhao X."/>
            <person name="Boylan J."/>
            <person name="Ott S."/>
            <person name="Bowen H."/>
            <person name="Vavikolanu K."/>
            <person name="Mehta A."/>
            <person name="Aluvathingal J."/>
            <person name="Nadendla S."/>
            <person name="Myers T."/>
            <person name="Yan Y."/>
            <person name="Sichtig H."/>
        </authorList>
    </citation>
    <scope>NUCLEOTIDE SEQUENCE [LARGE SCALE GENOMIC DNA]</scope>
    <source>
        <strain evidence="1 2">FDAARGOS_1161</strain>
    </source>
</reference>
<gene>
    <name evidence="1" type="ORF">I6J18_22355</name>
</gene>
<dbReference type="KEGG" id="ppsr:I6J18_22355"/>
<dbReference type="Proteomes" id="UP000595254">
    <property type="component" value="Chromosome"/>
</dbReference>
<dbReference type="AlphaFoldDB" id="A0A974NM81"/>
<proteinExistence type="predicted"/>